<dbReference type="SUPFAM" id="SSF55347">
    <property type="entry name" value="Glyceraldehyde-3-phosphate dehydrogenase-like, C-terminal domain"/>
    <property type="match status" value="1"/>
</dbReference>
<dbReference type="InterPro" id="IPR036291">
    <property type="entry name" value="NAD(P)-bd_dom_sf"/>
</dbReference>
<evidence type="ECO:0000259" key="5">
    <source>
        <dbReference type="SMART" id="SM00846"/>
    </source>
</evidence>
<dbReference type="Pfam" id="PF02800">
    <property type="entry name" value="Gp_dh_C"/>
    <property type="match status" value="1"/>
</dbReference>
<dbReference type="Pfam" id="PF00044">
    <property type="entry name" value="Gp_dh_N"/>
    <property type="match status" value="1"/>
</dbReference>
<dbReference type="CDD" id="cd05214">
    <property type="entry name" value="GAPDH_I_N"/>
    <property type="match status" value="1"/>
</dbReference>
<dbReference type="FunFam" id="3.30.360.10:FF:000002">
    <property type="entry name" value="Glyceraldehyde-3-phosphate dehydrogenase"/>
    <property type="match status" value="1"/>
</dbReference>
<dbReference type="InterPro" id="IPR020829">
    <property type="entry name" value="GlycerAld_3-P_DH_cat"/>
</dbReference>
<dbReference type="InterPro" id="IPR020828">
    <property type="entry name" value="GlycerAld_3-P_DH_NAD(P)-bd"/>
</dbReference>
<name>A0A347W442_9HELI</name>
<dbReference type="Gene3D" id="3.40.50.720">
    <property type="entry name" value="NAD(P)-binding Rossmann-like Domain"/>
    <property type="match status" value="2"/>
</dbReference>
<comment type="similarity">
    <text evidence="1 3">Belongs to the glyceraldehyde-3-phosphate dehydrogenase family.</text>
</comment>
<sequence length="472" mass="49428">MSIKVAINGTGRIGLSAARILAQRSDLELVAINSTAPIDTLIHLLRYDSVHGVCDVEKLDSNTIRIGGRLDSNFDLNKAQIDNIIESNTALLNDLLESSIDSSDFKAFKDKAVGKLKALIESKQARNIKGEILGGARNVKIISDRDPSKLDFGEAECVIECTGKFNSLEKSSAHLRNNVKRVIISAPADNTPTFVYGVNHSDYKGQSVISNASCTTNALAPIVKVLDSNFGIENGLMTTIHSYTNDQNLLDVRHKDLRRARAAALNMIPTSTGAAKAIGLVMPHLNGKLNGISIRVPTPDVSLIDLSVNLRAAVSKDSILKAFVDAASGVSLNGELQNLILVDNDLRVSSDFVGSRASSVIVPDKCVVIESADSKNVDSKNGGNSISAGSDGSNGGSSISAGSAGSSGSNGSSVSSGSSGFGSSSGGSSNSLGFNSSGSSGGSLVKILAWYDNEMGYTHRLIDMTAHICKDL</sequence>
<keyword evidence="7" id="KW-1185">Reference proteome</keyword>
<keyword evidence="2" id="KW-0560">Oxidoreductase</keyword>
<dbReference type="InterPro" id="IPR020830">
    <property type="entry name" value="GlycerAld_3-P_DH_AS"/>
</dbReference>
<evidence type="ECO:0000256" key="3">
    <source>
        <dbReference type="RuleBase" id="RU000397"/>
    </source>
</evidence>
<dbReference type="PROSITE" id="PS00071">
    <property type="entry name" value="GAPDH"/>
    <property type="match status" value="1"/>
</dbReference>
<evidence type="ECO:0000256" key="4">
    <source>
        <dbReference type="SAM" id="MobiDB-lite"/>
    </source>
</evidence>
<reference evidence="6 7" key="1">
    <citation type="journal article" date="2014" name="Genome Announc.">
        <title>Draft genome sequences of eight enterohepatic helicobacter species isolated from both laboratory and wild rodents.</title>
        <authorList>
            <person name="Sheh A."/>
            <person name="Shen Z."/>
            <person name="Fox J.G."/>
        </authorList>
    </citation>
    <scope>NUCLEOTIDE SEQUENCE [LARGE SCALE GENOMIC DNA]</scope>
    <source>
        <strain evidence="6 7">MIT 97-6194</strain>
    </source>
</reference>
<dbReference type="PANTHER" id="PTHR43148">
    <property type="entry name" value="GLYCERALDEHYDE-3-PHOSPHATE DEHYDROGENASE 2"/>
    <property type="match status" value="1"/>
</dbReference>
<feature type="region of interest" description="Disordered" evidence="4">
    <location>
        <begin position="375"/>
        <end position="420"/>
    </location>
</feature>
<dbReference type="RefSeq" id="WP_081948291.1">
    <property type="nucleotide sequence ID" value="NZ_JRMP02000002.1"/>
</dbReference>
<gene>
    <name evidence="6" type="ORF">LS64_001350</name>
</gene>
<dbReference type="GO" id="GO:0016620">
    <property type="term" value="F:oxidoreductase activity, acting on the aldehyde or oxo group of donors, NAD or NADP as acceptor"/>
    <property type="evidence" value="ECO:0007669"/>
    <property type="project" value="InterPro"/>
</dbReference>
<dbReference type="Gene3D" id="3.30.360.10">
    <property type="entry name" value="Dihydrodipicolinate Reductase, domain 2"/>
    <property type="match status" value="2"/>
</dbReference>
<dbReference type="PRINTS" id="PR00078">
    <property type="entry name" value="G3PDHDRGNASE"/>
</dbReference>
<protein>
    <recommendedName>
        <fullName evidence="5">Glyceraldehyde 3-phosphate dehydrogenase NAD(P) binding domain-containing protein</fullName>
    </recommendedName>
</protein>
<dbReference type="CDD" id="cd18126">
    <property type="entry name" value="GAPDH_I_C"/>
    <property type="match status" value="1"/>
</dbReference>
<accession>A0A347W442</accession>
<reference evidence="6 7" key="2">
    <citation type="journal article" date="2016" name="Infect. Immun.">
        <title>Helicobacter saguini, a Novel Helicobacter Isolated from Cotton-Top Tamarins with Ulcerative Colitis, Has Proinflammatory Properties and Induces Typhlocolitis and Dysplasia in Gnotobiotic IL-10-/- Mice.</title>
        <authorList>
            <person name="Shen Z."/>
            <person name="Mannion A."/>
            <person name="Whary M.T."/>
            <person name="Muthupalani S."/>
            <person name="Sheh A."/>
            <person name="Feng Y."/>
            <person name="Gong G."/>
            <person name="Vandamme P."/>
            <person name="Holcombe H.R."/>
            <person name="Paster B.J."/>
            <person name="Fox J.G."/>
        </authorList>
    </citation>
    <scope>NUCLEOTIDE SEQUENCE [LARGE SCALE GENOMIC DNA]</scope>
    <source>
        <strain evidence="6 7">MIT 97-6194</strain>
    </source>
</reference>
<dbReference type="SUPFAM" id="SSF51735">
    <property type="entry name" value="NAD(P)-binding Rossmann-fold domains"/>
    <property type="match status" value="1"/>
</dbReference>
<dbReference type="AlphaFoldDB" id="A0A347W442"/>
<dbReference type="InterPro" id="IPR020831">
    <property type="entry name" value="GlycerAld/Erythrose_P_DH"/>
</dbReference>
<dbReference type="GO" id="GO:0051287">
    <property type="term" value="F:NAD binding"/>
    <property type="evidence" value="ECO:0007669"/>
    <property type="project" value="InterPro"/>
</dbReference>
<evidence type="ECO:0000313" key="7">
    <source>
        <dbReference type="Proteomes" id="UP000029714"/>
    </source>
</evidence>
<proteinExistence type="inferred from homology"/>
<feature type="compositionally biased region" description="Low complexity" evidence="4">
    <location>
        <begin position="381"/>
        <end position="418"/>
    </location>
</feature>
<organism evidence="6 7">
    <name type="scientific">Helicobacter saguini</name>
    <dbReference type="NCBI Taxonomy" id="1548018"/>
    <lineage>
        <taxon>Bacteria</taxon>
        <taxon>Pseudomonadati</taxon>
        <taxon>Campylobacterota</taxon>
        <taxon>Epsilonproteobacteria</taxon>
        <taxon>Campylobacterales</taxon>
        <taxon>Helicobacteraceae</taxon>
        <taxon>Helicobacter</taxon>
    </lineage>
</organism>
<comment type="caution">
    <text evidence="6">The sequence shown here is derived from an EMBL/GenBank/DDBJ whole genome shotgun (WGS) entry which is preliminary data.</text>
</comment>
<dbReference type="SMART" id="SM00846">
    <property type="entry name" value="Gp_dh_N"/>
    <property type="match status" value="1"/>
</dbReference>
<evidence type="ECO:0000256" key="1">
    <source>
        <dbReference type="ARBA" id="ARBA00007406"/>
    </source>
</evidence>
<evidence type="ECO:0000313" key="6">
    <source>
        <dbReference type="EMBL" id="TLD95534.1"/>
    </source>
</evidence>
<evidence type="ECO:0000256" key="2">
    <source>
        <dbReference type="ARBA" id="ARBA00023002"/>
    </source>
</evidence>
<feature type="domain" description="Glyceraldehyde 3-phosphate dehydrogenase NAD(P) binding" evidence="5">
    <location>
        <begin position="3"/>
        <end position="214"/>
    </location>
</feature>
<dbReference type="Proteomes" id="UP000029714">
    <property type="component" value="Unassembled WGS sequence"/>
</dbReference>
<dbReference type="EMBL" id="JRMP02000002">
    <property type="protein sequence ID" value="TLD95534.1"/>
    <property type="molecule type" value="Genomic_DNA"/>
</dbReference>